<dbReference type="CDD" id="cd04643">
    <property type="entry name" value="CBS_pair_bac"/>
    <property type="match status" value="1"/>
</dbReference>
<evidence type="ECO:0000313" key="5">
    <source>
        <dbReference type="Proteomes" id="UP000190409"/>
    </source>
</evidence>
<evidence type="ECO:0000259" key="3">
    <source>
        <dbReference type="PROSITE" id="PS51371"/>
    </source>
</evidence>
<dbReference type="PANTHER" id="PTHR43080:SF30">
    <property type="entry name" value="CYCLIC DI-AMP RECEPTOR B"/>
    <property type="match status" value="1"/>
</dbReference>
<evidence type="ECO:0000256" key="2">
    <source>
        <dbReference type="PROSITE-ProRule" id="PRU00703"/>
    </source>
</evidence>
<gene>
    <name evidence="4" type="ORF">BWX42_04150</name>
</gene>
<dbReference type="AlphaFoldDB" id="A0A1S8KMW8"/>
<dbReference type="EMBL" id="MUYF01000003">
    <property type="protein sequence ID" value="OOL81050.1"/>
    <property type="molecule type" value="Genomic_DNA"/>
</dbReference>
<dbReference type="NCBIfam" id="NF041630">
    <property type="entry name" value="CBS_CbpB"/>
    <property type="match status" value="1"/>
</dbReference>
<dbReference type="InterPro" id="IPR048125">
    <property type="entry name" value="CBS_CbpB"/>
</dbReference>
<proteinExistence type="predicted"/>
<dbReference type="Pfam" id="PF00571">
    <property type="entry name" value="CBS"/>
    <property type="match status" value="2"/>
</dbReference>
<name>A0A1S8KMW8_9LACT</name>
<dbReference type="Proteomes" id="UP000190409">
    <property type="component" value="Unassembled WGS sequence"/>
</dbReference>
<accession>A0A1S8KMW8</accession>
<organism evidence="4 5">
    <name type="scientific">Dolosigranulum pigrum</name>
    <dbReference type="NCBI Taxonomy" id="29394"/>
    <lineage>
        <taxon>Bacteria</taxon>
        <taxon>Bacillati</taxon>
        <taxon>Bacillota</taxon>
        <taxon>Bacilli</taxon>
        <taxon>Lactobacillales</taxon>
        <taxon>Carnobacteriaceae</taxon>
        <taxon>Dolosigranulum</taxon>
    </lineage>
</organism>
<dbReference type="InterPro" id="IPR000644">
    <property type="entry name" value="CBS_dom"/>
</dbReference>
<protein>
    <recommendedName>
        <fullName evidence="3">CBS domain-containing protein</fullName>
    </recommendedName>
</protein>
<reference evidence="4 5" key="1">
    <citation type="submission" date="2017-01" db="EMBL/GenBank/DDBJ databases">
        <title>Complete Genome Sequence of Dolosigranulum pigrum isolated from a Patient with interstitial lung disease.</title>
        <authorList>
            <person name="Mukhopadhyay R."/>
            <person name="Joaquin J."/>
            <person name="Hogue R."/>
            <person name="Fitzgerald S."/>
            <person name="Jospin G."/>
            <person name="Eisen J.A."/>
            <person name="Chaturvedi V."/>
        </authorList>
    </citation>
    <scope>NUCLEOTIDE SEQUENCE [LARGE SCALE GENOMIC DNA]</scope>
    <source>
        <strain evidence="4 5">15S00348</strain>
    </source>
</reference>
<evidence type="ECO:0000256" key="1">
    <source>
        <dbReference type="ARBA" id="ARBA00023122"/>
    </source>
</evidence>
<dbReference type="Gene3D" id="3.10.580.10">
    <property type="entry name" value="CBS-domain"/>
    <property type="match status" value="1"/>
</dbReference>
<dbReference type="PROSITE" id="PS51371">
    <property type="entry name" value="CBS"/>
    <property type="match status" value="1"/>
</dbReference>
<dbReference type="InterPro" id="IPR046342">
    <property type="entry name" value="CBS_dom_sf"/>
</dbReference>
<evidence type="ECO:0000313" key="4">
    <source>
        <dbReference type="EMBL" id="OOL81050.1"/>
    </source>
</evidence>
<sequence>MISDVMREYLLSDEPTLVKPEEEVAVVNSWHTLEHAILILTADQYSTVPVLDRDSKVLGLISMPKIIKAIMGNEAIDFNRLSEITVGDIIDGEKFPYVYDDFDLEDILQKLVRTAFLTVIDREGTFKGIITRSEMLKGTNRIVHMLESDYELIKKEK</sequence>
<dbReference type="SUPFAM" id="SSF54631">
    <property type="entry name" value="CBS-domain pair"/>
    <property type="match status" value="1"/>
</dbReference>
<comment type="caution">
    <text evidence="4">The sequence shown here is derived from an EMBL/GenBank/DDBJ whole genome shotgun (WGS) entry which is preliminary data.</text>
</comment>
<dbReference type="InterPro" id="IPR051257">
    <property type="entry name" value="Diverse_CBS-Domain"/>
</dbReference>
<dbReference type="PANTHER" id="PTHR43080">
    <property type="entry name" value="CBS DOMAIN-CONTAINING PROTEIN CBSX3, MITOCHONDRIAL"/>
    <property type="match status" value="1"/>
</dbReference>
<keyword evidence="1 2" id="KW-0129">CBS domain</keyword>
<feature type="domain" description="CBS" evidence="3">
    <location>
        <begin position="18"/>
        <end position="78"/>
    </location>
</feature>
<dbReference type="SMART" id="SM00116">
    <property type="entry name" value="CBS"/>
    <property type="match status" value="2"/>
</dbReference>